<dbReference type="EMBL" id="QTSX02000746">
    <property type="protein sequence ID" value="KAJ9085756.1"/>
    <property type="molecule type" value="Genomic_DNA"/>
</dbReference>
<reference evidence="1" key="1">
    <citation type="submission" date="2022-04" db="EMBL/GenBank/DDBJ databases">
        <title>Genome of the entomopathogenic fungus Entomophthora muscae.</title>
        <authorList>
            <person name="Elya C."/>
            <person name="Lovett B.R."/>
            <person name="Lee E."/>
            <person name="Macias A.M."/>
            <person name="Hajek A.E."/>
            <person name="De Bivort B.L."/>
            <person name="Kasson M.T."/>
            <person name="De Fine Licht H.H."/>
            <person name="Stajich J.E."/>
        </authorList>
    </citation>
    <scope>NUCLEOTIDE SEQUENCE</scope>
    <source>
        <strain evidence="1">Berkeley</strain>
    </source>
</reference>
<evidence type="ECO:0000313" key="2">
    <source>
        <dbReference type="Proteomes" id="UP001165960"/>
    </source>
</evidence>
<dbReference type="Proteomes" id="UP001165960">
    <property type="component" value="Unassembled WGS sequence"/>
</dbReference>
<keyword evidence="2" id="KW-1185">Reference proteome</keyword>
<comment type="caution">
    <text evidence="1">The sequence shown here is derived from an EMBL/GenBank/DDBJ whole genome shotgun (WGS) entry which is preliminary data.</text>
</comment>
<gene>
    <name evidence="1" type="ORF">DSO57_1010766</name>
</gene>
<name>A0ACC2UGG3_9FUNG</name>
<sequence length="68" mass="7615">MDDFICTGVPVDLTDAKCHIILSYWNYGATKDSLHIPYLCPEGLFLFTDWGAHVVRHDNSSDVALGCR</sequence>
<proteinExistence type="predicted"/>
<evidence type="ECO:0000313" key="1">
    <source>
        <dbReference type="EMBL" id="KAJ9085756.1"/>
    </source>
</evidence>
<accession>A0ACC2UGG3</accession>
<protein>
    <submittedName>
        <fullName evidence="1">Uncharacterized protein</fullName>
    </submittedName>
</protein>
<organism evidence="1 2">
    <name type="scientific">Entomophthora muscae</name>
    <dbReference type="NCBI Taxonomy" id="34485"/>
    <lineage>
        <taxon>Eukaryota</taxon>
        <taxon>Fungi</taxon>
        <taxon>Fungi incertae sedis</taxon>
        <taxon>Zoopagomycota</taxon>
        <taxon>Entomophthoromycotina</taxon>
        <taxon>Entomophthoromycetes</taxon>
        <taxon>Entomophthorales</taxon>
        <taxon>Entomophthoraceae</taxon>
        <taxon>Entomophthora</taxon>
    </lineage>
</organism>